<evidence type="ECO:0000313" key="8">
    <source>
        <dbReference type="Proteomes" id="UP000326912"/>
    </source>
</evidence>
<keyword evidence="4" id="KW-0418">Kinase</keyword>
<dbReference type="PANTHER" id="PTHR43289:SF6">
    <property type="entry name" value="SERINE_THREONINE-PROTEIN KINASE NEKL-3"/>
    <property type="match status" value="1"/>
</dbReference>
<comment type="caution">
    <text evidence="7">The sequence shown here is derived from an EMBL/GenBank/DDBJ whole genome shotgun (WGS) entry which is preliminary data.</text>
</comment>
<evidence type="ECO:0000313" key="7">
    <source>
        <dbReference type="EMBL" id="GER88155.1"/>
    </source>
</evidence>
<keyword evidence="5" id="KW-0067">ATP-binding</keyword>
<protein>
    <recommendedName>
        <fullName evidence="1">non-specific serine/threonine protein kinase</fullName>
        <ecNumber evidence="1">2.7.11.1</ecNumber>
    </recommendedName>
</protein>
<dbReference type="Proteomes" id="UP000326912">
    <property type="component" value="Unassembled WGS sequence"/>
</dbReference>
<proteinExistence type="predicted"/>
<dbReference type="CDD" id="cd14014">
    <property type="entry name" value="STKc_PknB_like"/>
    <property type="match status" value="1"/>
</dbReference>
<name>A0A5J4KK09_9CHLR</name>
<keyword evidence="8" id="KW-1185">Reference proteome</keyword>
<feature type="domain" description="Protein kinase" evidence="6">
    <location>
        <begin position="20"/>
        <end position="274"/>
    </location>
</feature>
<dbReference type="Gene3D" id="1.10.510.10">
    <property type="entry name" value="Transferase(Phosphotransferase) domain 1"/>
    <property type="match status" value="1"/>
</dbReference>
<keyword evidence="2" id="KW-0808">Transferase</keyword>
<evidence type="ECO:0000256" key="1">
    <source>
        <dbReference type="ARBA" id="ARBA00012513"/>
    </source>
</evidence>
<dbReference type="PROSITE" id="PS50011">
    <property type="entry name" value="PROTEIN_KINASE_DOM"/>
    <property type="match status" value="1"/>
</dbReference>
<dbReference type="Gene3D" id="3.30.200.20">
    <property type="entry name" value="Phosphorylase Kinase, domain 1"/>
    <property type="match status" value="1"/>
</dbReference>
<evidence type="ECO:0000256" key="3">
    <source>
        <dbReference type="ARBA" id="ARBA00022741"/>
    </source>
</evidence>
<dbReference type="SMART" id="SM00220">
    <property type="entry name" value="S_TKc"/>
    <property type="match status" value="1"/>
</dbReference>
<evidence type="ECO:0000256" key="5">
    <source>
        <dbReference type="ARBA" id="ARBA00022840"/>
    </source>
</evidence>
<gene>
    <name evidence="7" type="ORF">KDW_23170</name>
</gene>
<organism evidence="7 8">
    <name type="scientific">Dictyobacter vulcani</name>
    <dbReference type="NCBI Taxonomy" id="2607529"/>
    <lineage>
        <taxon>Bacteria</taxon>
        <taxon>Bacillati</taxon>
        <taxon>Chloroflexota</taxon>
        <taxon>Ktedonobacteria</taxon>
        <taxon>Ktedonobacterales</taxon>
        <taxon>Dictyobacteraceae</taxon>
        <taxon>Dictyobacter</taxon>
    </lineage>
</organism>
<dbReference type="EMBL" id="BKZW01000001">
    <property type="protein sequence ID" value="GER88155.1"/>
    <property type="molecule type" value="Genomic_DNA"/>
</dbReference>
<dbReference type="PROSITE" id="PS00108">
    <property type="entry name" value="PROTEIN_KINASE_ST"/>
    <property type="match status" value="1"/>
</dbReference>
<dbReference type="InterPro" id="IPR000719">
    <property type="entry name" value="Prot_kinase_dom"/>
</dbReference>
<dbReference type="InterPro" id="IPR008271">
    <property type="entry name" value="Ser/Thr_kinase_AS"/>
</dbReference>
<sequence>MTIPDKSLARQDHGFQFGNYRLFHIVRRGTTSTIYLGEHIHLGYKVVVKVLNNWMASDEQIRKFCAEARLHASMRHPNIVRVLDFGVKGNIPFMVMDYAANGTLQDSIEPGVPLPLSAIVPFMVSIANALQYIHNHNIIHRDVKPQNILLSLSKEVWLSDFGIALALQPWNAHHLQESVGTALYAAPEQIEGRPSKMSDQYALGVLVYTWLCGQTPFSGSSVQLCKQHLYQDPIPLRAIVPAIAECVEKAVLKALAKDPYQRFANVQDFAYALMIADDDYYPNPTLFMQGTLNMPQQSSIPYS</sequence>
<dbReference type="GO" id="GO:0004674">
    <property type="term" value="F:protein serine/threonine kinase activity"/>
    <property type="evidence" value="ECO:0007669"/>
    <property type="project" value="UniProtKB-EC"/>
</dbReference>
<dbReference type="InterPro" id="IPR011009">
    <property type="entry name" value="Kinase-like_dom_sf"/>
</dbReference>
<dbReference type="GO" id="GO:0005524">
    <property type="term" value="F:ATP binding"/>
    <property type="evidence" value="ECO:0007669"/>
    <property type="project" value="UniProtKB-KW"/>
</dbReference>
<dbReference type="PANTHER" id="PTHR43289">
    <property type="entry name" value="MITOGEN-ACTIVATED PROTEIN KINASE KINASE KINASE 20-RELATED"/>
    <property type="match status" value="1"/>
</dbReference>
<dbReference type="RefSeq" id="WP_151756084.1">
    <property type="nucleotide sequence ID" value="NZ_BKZW01000001.1"/>
</dbReference>
<evidence type="ECO:0000259" key="6">
    <source>
        <dbReference type="PROSITE" id="PS50011"/>
    </source>
</evidence>
<dbReference type="EC" id="2.7.11.1" evidence="1"/>
<dbReference type="Pfam" id="PF00069">
    <property type="entry name" value="Pkinase"/>
    <property type="match status" value="1"/>
</dbReference>
<accession>A0A5J4KK09</accession>
<evidence type="ECO:0000256" key="2">
    <source>
        <dbReference type="ARBA" id="ARBA00022679"/>
    </source>
</evidence>
<reference evidence="7 8" key="1">
    <citation type="submission" date="2019-10" db="EMBL/GenBank/DDBJ databases">
        <title>Dictyobacter vulcani sp. nov., within the class Ktedonobacteria, isolated from soil of volcanic Mt. Zao.</title>
        <authorList>
            <person name="Zheng Y."/>
            <person name="Wang C.M."/>
            <person name="Sakai Y."/>
            <person name="Abe K."/>
            <person name="Yokota A."/>
            <person name="Yabe S."/>
        </authorList>
    </citation>
    <scope>NUCLEOTIDE SEQUENCE [LARGE SCALE GENOMIC DNA]</scope>
    <source>
        <strain evidence="7 8">W12</strain>
    </source>
</reference>
<evidence type="ECO:0000256" key="4">
    <source>
        <dbReference type="ARBA" id="ARBA00022777"/>
    </source>
</evidence>
<keyword evidence="3" id="KW-0547">Nucleotide-binding</keyword>
<dbReference type="SUPFAM" id="SSF56112">
    <property type="entry name" value="Protein kinase-like (PK-like)"/>
    <property type="match status" value="1"/>
</dbReference>
<dbReference type="AlphaFoldDB" id="A0A5J4KK09"/>